<dbReference type="FunFam" id="2.40.70.10:FF:000075">
    <property type="entry name" value="Putative xylanase inhibitor"/>
    <property type="match status" value="1"/>
</dbReference>
<feature type="chain" id="PRO_5032849909" description="Peptidase A1 domain-containing protein" evidence="3">
    <location>
        <begin position="27"/>
        <end position="420"/>
    </location>
</feature>
<protein>
    <recommendedName>
        <fullName evidence="4">Peptidase A1 domain-containing protein</fullName>
    </recommendedName>
</protein>
<dbReference type="OrthoDB" id="1258937at2759"/>
<dbReference type="InterPro" id="IPR033121">
    <property type="entry name" value="PEPTIDASE_A1"/>
</dbReference>
<name>A0A835FLQ0_9POAL</name>
<feature type="signal peptide" evidence="3">
    <location>
        <begin position="1"/>
        <end position="26"/>
    </location>
</feature>
<accession>A0A835FLQ0</accession>
<dbReference type="Gene3D" id="2.40.70.10">
    <property type="entry name" value="Acid Proteases"/>
    <property type="match status" value="2"/>
</dbReference>
<dbReference type="PROSITE" id="PS51767">
    <property type="entry name" value="PEPTIDASE_A1"/>
    <property type="match status" value="1"/>
</dbReference>
<dbReference type="GO" id="GO:0004190">
    <property type="term" value="F:aspartic-type endopeptidase activity"/>
    <property type="evidence" value="ECO:0007669"/>
    <property type="project" value="InterPro"/>
</dbReference>
<dbReference type="Proteomes" id="UP000636709">
    <property type="component" value="Unassembled WGS sequence"/>
</dbReference>
<proteinExistence type="inferred from homology"/>
<dbReference type="InterPro" id="IPR032799">
    <property type="entry name" value="TAXi_C"/>
</dbReference>
<dbReference type="PANTHER" id="PTHR47965">
    <property type="entry name" value="ASPARTYL PROTEASE-RELATED"/>
    <property type="match status" value="1"/>
</dbReference>
<dbReference type="InterPro" id="IPR033868">
    <property type="entry name" value="Xylanase_inhibitor_I-like"/>
</dbReference>
<dbReference type="SUPFAM" id="SSF50630">
    <property type="entry name" value="Acid proteases"/>
    <property type="match status" value="1"/>
</dbReference>
<evidence type="ECO:0000256" key="3">
    <source>
        <dbReference type="SAM" id="SignalP"/>
    </source>
</evidence>
<dbReference type="GO" id="GO:0006508">
    <property type="term" value="P:proteolysis"/>
    <property type="evidence" value="ECO:0007669"/>
    <property type="project" value="InterPro"/>
</dbReference>
<keyword evidence="6" id="KW-1185">Reference proteome</keyword>
<feature type="domain" description="Peptidase A1" evidence="4">
    <location>
        <begin position="37"/>
        <end position="401"/>
    </location>
</feature>
<dbReference type="InterPro" id="IPR001461">
    <property type="entry name" value="Aspartic_peptidase_A1"/>
</dbReference>
<evidence type="ECO:0000256" key="2">
    <source>
        <dbReference type="ARBA" id="ARBA00022729"/>
    </source>
</evidence>
<evidence type="ECO:0000256" key="1">
    <source>
        <dbReference type="ARBA" id="ARBA00007447"/>
    </source>
</evidence>
<keyword evidence="2 3" id="KW-0732">Signal</keyword>
<dbReference type="Pfam" id="PF14541">
    <property type="entry name" value="TAXi_C"/>
    <property type="match status" value="1"/>
</dbReference>
<reference evidence="5" key="1">
    <citation type="submission" date="2020-07" db="EMBL/GenBank/DDBJ databases">
        <title>Genome sequence and genetic diversity analysis of an under-domesticated orphan crop, white fonio (Digitaria exilis).</title>
        <authorList>
            <person name="Bennetzen J.L."/>
            <person name="Chen S."/>
            <person name="Ma X."/>
            <person name="Wang X."/>
            <person name="Yssel A.E.J."/>
            <person name="Chaluvadi S.R."/>
            <person name="Johnson M."/>
            <person name="Gangashetty P."/>
            <person name="Hamidou F."/>
            <person name="Sanogo M.D."/>
            <person name="Zwaenepoel A."/>
            <person name="Wallace J."/>
            <person name="Van De Peer Y."/>
            <person name="Van Deynze A."/>
        </authorList>
    </citation>
    <scope>NUCLEOTIDE SEQUENCE</scope>
    <source>
        <tissue evidence="5">Leaves</tissue>
    </source>
</reference>
<dbReference type="PANTHER" id="PTHR47965:SF63">
    <property type="entry name" value="OS01G0937200 PROTEIN"/>
    <property type="match status" value="1"/>
</dbReference>
<gene>
    <name evidence="5" type="ORF">HU200_009486</name>
</gene>
<dbReference type="Pfam" id="PF14543">
    <property type="entry name" value="TAXi_N"/>
    <property type="match status" value="1"/>
</dbReference>
<dbReference type="AlphaFoldDB" id="A0A835FLQ0"/>
<evidence type="ECO:0000313" key="5">
    <source>
        <dbReference type="EMBL" id="KAF8762511.1"/>
    </source>
</evidence>
<dbReference type="InterPro" id="IPR032861">
    <property type="entry name" value="TAXi_N"/>
</dbReference>
<sequence length="420" mass="44950">MAQRLQASHLLAVVSLCLLASSLGGGKPLVTPITKDASTSLYTSPLEDTHPLVLDLSGPLIWTSTCDNPHQTIQLSERECTQANQYTRPDCWTYTGTGSYDDAGGATKCAAHPYNPVAGGSCASGDLTRVTLSANATDGKNPLYPVTFPAVASCARESLLANLPGGAAGVAGLARSELSLPAQVAATQSVARKLALCLPSGGNGVAVFGGGPLYLLPPWLIEITSSMGSTPLRRYQDQPGYYIWINGININQIPVPLLGHNSNYNVNGGEIVTELRRDVYRPFVEAFDNASTSGFGMQRVSPVAPFEMCYNRSKLWSTRVGYAVPQIDLILEGGARYVVFGANSVVQVDDATVCLAFVEMKRPEELGYAHGQQAPAMVMGGYQMENNLLVFDEEKEQLGYSTLLLFRQTTCSNFNFTMAA</sequence>
<evidence type="ECO:0000259" key="4">
    <source>
        <dbReference type="PROSITE" id="PS51767"/>
    </source>
</evidence>
<dbReference type="CDD" id="cd05489">
    <property type="entry name" value="xylanase_inhibitor_I_like"/>
    <property type="match status" value="1"/>
</dbReference>
<dbReference type="EMBL" id="JACEFO010000638">
    <property type="protein sequence ID" value="KAF8762511.1"/>
    <property type="molecule type" value="Genomic_DNA"/>
</dbReference>
<comment type="caution">
    <text evidence="5">The sequence shown here is derived from an EMBL/GenBank/DDBJ whole genome shotgun (WGS) entry which is preliminary data.</text>
</comment>
<comment type="similarity">
    <text evidence="1">Belongs to the peptidase A1 family.</text>
</comment>
<dbReference type="InterPro" id="IPR021109">
    <property type="entry name" value="Peptidase_aspartic_dom_sf"/>
</dbReference>
<evidence type="ECO:0000313" key="6">
    <source>
        <dbReference type="Proteomes" id="UP000636709"/>
    </source>
</evidence>
<organism evidence="5 6">
    <name type="scientific">Digitaria exilis</name>
    <dbReference type="NCBI Taxonomy" id="1010633"/>
    <lineage>
        <taxon>Eukaryota</taxon>
        <taxon>Viridiplantae</taxon>
        <taxon>Streptophyta</taxon>
        <taxon>Embryophyta</taxon>
        <taxon>Tracheophyta</taxon>
        <taxon>Spermatophyta</taxon>
        <taxon>Magnoliopsida</taxon>
        <taxon>Liliopsida</taxon>
        <taxon>Poales</taxon>
        <taxon>Poaceae</taxon>
        <taxon>PACMAD clade</taxon>
        <taxon>Panicoideae</taxon>
        <taxon>Panicodae</taxon>
        <taxon>Paniceae</taxon>
        <taxon>Anthephorinae</taxon>
        <taxon>Digitaria</taxon>
    </lineage>
</organism>